<dbReference type="STRING" id="290315.Clim_1226"/>
<dbReference type="HOGENOM" id="CLU_1406532_0_0_10"/>
<dbReference type="AlphaFoldDB" id="B3ECL8"/>
<dbReference type="Proteomes" id="UP000008841">
    <property type="component" value="Chromosome"/>
</dbReference>
<evidence type="ECO:0000256" key="1">
    <source>
        <dbReference type="SAM" id="MobiDB-lite"/>
    </source>
</evidence>
<dbReference type="KEGG" id="cli:Clim_1226"/>
<feature type="compositionally biased region" description="Basic and acidic residues" evidence="1">
    <location>
        <begin position="10"/>
        <end position="20"/>
    </location>
</feature>
<gene>
    <name evidence="2" type="ordered locus">Clim_1226</name>
</gene>
<accession>B3ECL8</accession>
<proteinExistence type="predicted"/>
<dbReference type="EMBL" id="CP001097">
    <property type="protein sequence ID" value="ACD90293.1"/>
    <property type="molecule type" value="Genomic_DNA"/>
</dbReference>
<evidence type="ECO:0000313" key="2">
    <source>
        <dbReference type="EMBL" id="ACD90293.1"/>
    </source>
</evidence>
<name>B3ECL8_CHLL2</name>
<evidence type="ECO:0000313" key="3">
    <source>
        <dbReference type="Proteomes" id="UP000008841"/>
    </source>
</evidence>
<protein>
    <submittedName>
        <fullName evidence="2">Uncharacterized protein</fullName>
    </submittedName>
</protein>
<sequence>MVTACSSQNHEPESATRHGSEPAVTELAPIDGESFDSGVQEPAEAGFALMQSEQLGSLRLGLSADEVLQALGKPDEKSERNVWAADGAEHQEWRYVAQGMVLGMIAEDSDNRQQIDAISISVPCRFRTTRDIGIGSSRGEVLEAYRKEIAQSSGDSAVGISDDTVIAGSVYGGVVFTIKDNKVSGIFIGAGAE</sequence>
<reference evidence="2 3" key="1">
    <citation type="submission" date="2008-05" db="EMBL/GenBank/DDBJ databases">
        <title>Complete sequence of Chlorobium limicola DSM 245.</title>
        <authorList>
            <consortium name="US DOE Joint Genome Institute"/>
            <person name="Lucas S."/>
            <person name="Copeland A."/>
            <person name="Lapidus A."/>
            <person name="Glavina del Rio T."/>
            <person name="Dalin E."/>
            <person name="Tice H."/>
            <person name="Bruce D."/>
            <person name="Goodwin L."/>
            <person name="Pitluck S."/>
            <person name="Schmutz J."/>
            <person name="Larimer F."/>
            <person name="Land M."/>
            <person name="Hauser L."/>
            <person name="Kyrpides N."/>
            <person name="Ovchinnikova G."/>
            <person name="Zhao F."/>
            <person name="Li T."/>
            <person name="Liu Z."/>
            <person name="Overmann J."/>
            <person name="Bryant D.A."/>
            <person name="Richardson P."/>
        </authorList>
    </citation>
    <scope>NUCLEOTIDE SEQUENCE [LARGE SCALE GENOMIC DNA]</scope>
    <source>
        <strain evidence="3">DSM 245 / NBRC 103803 / 6330</strain>
    </source>
</reference>
<organism evidence="2 3">
    <name type="scientific">Chlorobium limicola (strain DSM 245 / NBRC 103803 / 6330)</name>
    <dbReference type="NCBI Taxonomy" id="290315"/>
    <lineage>
        <taxon>Bacteria</taxon>
        <taxon>Pseudomonadati</taxon>
        <taxon>Chlorobiota</taxon>
        <taxon>Chlorobiia</taxon>
        <taxon>Chlorobiales</taxon>
        <taxon>Chlorobiaceae</taxon>
        <taxon>Chlorobium/Pelodictyon group</taxon>
        <taxon>Chlorobium</taxon>
    </lineage>
</organism>
<feature type="region of interest" description="Disordered" evidence="1">
    <location>
        <begin position="1"/>
        <end position="38"/>
    </location>
</feature>
<dbReference type="eggNOG" id="ENOG5032WK7">
    <property type="taxonomic scope" value="Bacteria"/>
</dbReference>